<dbReference type="Proteomes" id="UP000828251">
    <property type="component" value="Unassembled WGS sequence"/>
</dbReference>
<evidence type="ECO:0000313" key="1">
    <source>
        <dbReference type="EMBL" id="KAH1056837.1"/>
    </source>
</evidence>
<organism evidence="1 2">
    <name type="scientific">Gossypium stocksii</name>
    <dbReference type="NCBI Taxonomy" id="47602"/>
    <lineage>
        <taxon>Eukaryota</taxon>
        <taxon>Viridiplantae</taxon>
        <taxon>Streptophyta</taxon>
        <taxon>Embryophyta</taxon>
        <taxon>Tracheophyta</taxon>
        <taxon>Spermatophyta</taxon>
        <taxon>Magnoliopsida</taxon>
        <taxon>eudicotyledons</taxon>
        <taxon>Gunneridae</taxon>
        <taxon>Pentapetalae</taxon>
        <taxon>rosids</taxon>
        <taxon>malvids</taxon>
        <taxon>Malvales</taxon>
        <taxon>Malvaceae</taxon>
        <taxon>Malvoideae</taxon>
        <taxon>Gossypium</taxon>
    </lineage>
</organism>
<dbReference type="OrthoDB" id="1923214at2759"/>
<evidence type="ECO:0000313" key="2">
    <source>
        <dbReference type="Proteomes" id="UP000828251"/>
    </source>
</evidence>
<protein>
    <submittedName>
        <fullName evidence="1">Uncharacterized protein</fullName>
    </submittedName>
</protein>
<comment type="caution">
    <text evidence="1">The sequence shown here is derived from an EMBL/GenBank/DDBJ whole genome shotgun (WGS) entry which is preliminary data.</text>
</comment>
<reference evidence="1 2" key="1">
    <citation type="journal article" date="2021" name="Plant Biotechnol. J.">
        <title>Multi-omics assisted identification of the key and species-specific regulatory components of drought-tolerant mechanisms in Gossypium stocksii.</title>
        <authorList>
            <person name="Yu D."/>
            <person name="Ke L."/>
            <person name="Zhang D."/>
            <person name="Wu Y."/>
            <person name="Sun Y."/>
            <person name="Mei J."/>
            <person name="Sun J."/>
            <person name="Sun Y."/>
        </authorList>
    </citation>
    <scope>NUCLEOTIDE SEQUENCE [LARGE SCALE GENOMIC DNA]</scope>
    <source>
        <strain evidence="2">cv. E1</strain>
        <tissue evidence="1">Leaf</tissue>
    </source>
</reference>
<gene>
    <name evidence="1" type="ORF">J1N35_034902</name>
</gene>
<keyword evidence="2" id="KW-1185">Reference proteome</keyword>
<accession>A0A9D3USY2</accession>
<dbReference type="AlphaFoldDB" id="A0A9D3USY2"/>
<proteinExistence type="predicted"/>
<sequence>MSKGDVSGKEMTNVSTKYEHVITTPKFKRRKVSAVRDFPPGCGRVATTDLGLNTQIVVDQGAYE</sequence>
<dbReference type="EMBL" id="JAIQCV010000010">
    <property type="protein sequence ID" value="KAH1056837.1"/>
    <property type="molecule type" value="Genomic_DNA"/>
</dbReference>
<name>A0A9D3USY2_9ROSI</name>